<dbReference type="PANTHER" id="PTHR30469">
    <property type="entry name" value="MULTIDRUG RESISTANCE PROTEIN MDTA"/>
    <property type="match status" value="1"/>
</dbReference>
<proteinExistence type="predicted"/>
<feature type="signal peptide" evidence="1">
    <location>
        <begin position="1"/>
        <end position="30"/>
    </location>
</feature>
<sequence length="405" mass="43457">MITDIQFKRSWRAFAGAGALALMMPVAGFAQDATPIQVDTMRLTSEQPVATDTFFGTVQASDMLGLSYEAGGCVVEVSDKAKRARVATAGQVLVRLDDKRSMLALRTAESRVAELAATIEERELDIQSAIADDKRRQQELDLTTAEYERNSTMLGRGLINETTMEGVERRFMEAQFAADRAQEAIATARAAKRRAEIAHEIGQLDLQTAQLNHEQLVLTAPIDGVLVGFETNVGDCVSAGERAAQIYAPSEKSVDVFILISRLSESGPTGISDGSGVRITRVNGQVCAGTITRFDTEADLENQFVKATIEVDETCAPDLFLNEAVEVEAMLDASDDTFEIPTGALTNGDTVFLVDEEGATLQEVAVEILRTGPRETIARIPGAAGRLIVSDALAGLGEGQAVALR</sequence>
<evidence type="ECO:0000256" key="1">
    <source>
        <dbReference type="SAM" id="SignalP"/>
    </source>
</evidence>
<name>A0A0B3RZ51_9RHOB</name>
<keyword evidence="1" id="KW-0732">Signal</keyword>
<evidence type="ECO:0000313" key="3">
    <source>
        <dbReference type="Proteomes" id="UP000030960"/>
    </source>
</evidence>
<dbReference type="Gene3D" id="2.40.30.170">
    <property type="match status" value="1"/>
</dbReference>
<reference evidence="2 3" key="1">
    <citation type="submission" date="2014-10" db="EMBL/GenBank/DDBJ databases">
        <title>Genome sequence of Ponticoccus sp. strain UMTAT08 isolated from clonal culture of toxic dinoflagellate Alexandrium tamiyavanichii.</title>
        <authorList>
            <person name="Gan H.Y."/>
            <person name="Muhd D.-D."/>
            <person name="Mohd Noor M.E."/>
            <person name="Yeong Y.S."/>
            <person name="Usup G."/>
        </authorList>
    </citation>
    <scope>NUCLEOTIDE SEQUENCE [LARGE SCALE GENOMIC DNA]</scope>
    <source>
        <strain evidence="2 3">UMTAT08</strain>
    </source>
</reference>
<dbReference type="STRING" id="561184.SAMN05216376_12240"/>
<evidence type="ECO:0000313" key="2">
    <source>
        <dbReference type="EMBL" id="KHQ53362.1"/>
    </source>
</evidence>
<dbReference type="Gene3D" id="2.40.50.100">
    <property type="match status" value="1"/>
</dbReference>
<dbReference type="GO" id="GO:1990281">
    <property type="term" value="C:efflux pump complex"/>
    <property type="evidence" value="ECO:0007669"/>
    <property type="project" value="TreeGrafter"/>
</dbReference>
<dbReference type="EMBL" id="JSUQ01000007">
    <property type="protein sequence ID" value="KHQ53362.1"/>
    <property type="molecule type" value="Genomic_DNA"/>
</dbReference>
<keyword evidence="3" id="KW-1185">Reference proteome</keyword>
<feature type="chain" id="PRO_5002081444" evidence="1">
    <location>
        <begin position="31"/>
        <end position="405"/>
    </location>
</feature>
<organism evidence="2 3">
    <name type="scientific">Mameliella alba</name>
    <dbReference type="NCBI Taxonomy" id="561184"/>
    <lineage>
        <taxon>Bacteria</taxon>
        <taxon>Pseudomonadati</taxon>
        <taxon>Pseudomonadota</taxon>
        <taxon>Alphaproteobacteria</taxon>
        <taxon>Rhodobacterales</taxon>
        <taxon>Roseobacteraceae</taxon>
        <taxon>Mameliella</taxon>
    </lineage>
</organism>
<comment type="caution">
    <text evidence="2">The sequence shown here is derived from an EMBL/GenBank/DDBJ whole genome shotgun (WGS) entry which is preliminary data.</text>
</comment>
<protein>
    <submittedName>
        <fullName evidence="2">Secretion protein HlyD</fullName>
    </submittedName>
</protein>
<accession>A0A0B3RZ51</accession>
<dbReference type="Proteomes" id="UP000030960">
    <property type="component" value="Unassembled WGS sequence"/>
</dbReference>
<dbReference type="Gene3D" id="1.10.287.470">
    <property type="entry name" value="Helix hairpin bin"/>
    <property type="match status" value="1"/>
</dbReference>
<dbReference type="AlphaFoldDB" id="A0A0B3RZ51"/>
<dbReference type="RefSeq" id="WP_052244409.1">
    <property type="nucleotide sequence ID" value="NZ_JSUQ01000007.1"/>
</dbReference>
<gene>
    <name evidence="2" type="ORF">OA50_01891</name>
</gene>
<dbReference type="GO" id="GO:0015562">
    <property type="term" value="F:efflux transmembrane transporter activity"/>
    <property type="evidence" value="ECO:0007669"/>
    <property type="project" value="TreeGrafter"/>
</dbReference>